<dbReference type="InterPro" id="IPR052357">
    <property type="entry name" value="Orn_Lys_Arg_decarboxylase-I"/>
</dbReference>
<dbReference type="Proteomes" id="UP000824250">
    <property type="component" value="Unassembled WGS sequence"/>
</dbReference>
<feature type="domain" description="Orn/Lys/Arg decarboxylase C-terminal" evidence="7">
    <location>
        <begin position="424"/>
        <end position="481"/>
    </location>
</feature>
<comment type="cofactor">
    <cofactor evidence="1">
        <name>pyridoxal 5'-phosphate</name>
        <dbReference type="ChEBI" id="CHEBI:597326"/>
    </cofactor>
</comment>
<reference evidence="8" key="2">
    <citation type="journal article" date="2021" name="PeerJ">
        <title>Extensive microbial diversity within the chicken gut microbiome revealed by metagenomics and culture.</title>
        <authorList>
            <person name="Gilroy R."/>
            <person name="Ravi A."/>
            <person name="Getino M."/>
            <person name="Pursley I."/>
            <person name="Horton D.L."/>
            <person name="Alikhan N.F."/>
            <person name="Baker D."/>
            <person name="Gharbi K."/>
            <person name="Hall N."/>
            <person name="Watson M."/>
            <person name="Adriaenssens E.M."/>
            <person name="Foster-Nyarko E."/>
            <person name="Jarju S."/>
            <person name="Secka A."/>
            <person name="Antonio M."/>
            <person name="Oren A."/>
            <person name="Chaudhuri R.R."/>
            <person name="La Ragione R."/>
            <person name="Hildebrand F."/>
            <person name="Pallen M.J."/>
        </authorList>
    </citation>
    <scope>NUCLEOTIDE SEQUENCE</scope>
    <source>
        <strain evidence="8">CHK180-2868</strain>
    </source>
</reference>
<organism evidence="8 9">
    <name type="scientific">Candidatus Copromonas faecavium</name>
    <name type="common">nom. illeg.</name>
    <dbReference type="NCBI Taxonomy" id="2840740"/>
    <lineage>
        <taxon>Bacteria</taxon>
        <taxon>Bacillati</taxon>
        <taxon>Bacillota</taxon>
        <taxon>Clostridia</taxon>
        <taxon>Lachnospirales</taxon>
        <taxon>Lachnospiraceae</taxon>
        <taxon>Candidatus Copromonas (nom. illeg.)</taxon>
    </lineage>
</organism>
<keyword evidence="8" id="KW-0032">Aminotransferase</keyword>
<name>A0A9D1D503_9FIRM</name>
<dbReference type="GO" id="GO:0008483">
    <property type="term" value="F:transaminase activity"/>
    <property type="evidence" value="ECO:0007669"/>
    <property type="project" value="UniProtKB-KW"/>
</dbReference>
<keyword evidence="8" id="KW-0808">Transferase</keyword>
<dbReference type="Pfam" id="PF01276">
    <property type="entry name" value="OKR_DC_1"/>
    <property type="match status" value="1"/>
</dbReference>
<evidence type="ECO:0000259" key="6">
    <source>
        <dbReference type="Pfam" id="PF01276"/>
    </source>
</evidence>
<evidence type="ECO:0000256" key="3">
    <source>
        <dbReference type="ARBA" id="ARBA00022793"/>
    </source>
</evidence>
<dbReference type="AlphaFoldDB" id="A0A9D1D503"/>
<evidence type="ECO:0000256" key="4">
    <source>
        <dbReference type="ARBA" id="ARBA00022898"/>
    </source>
</evidence>
<dbReference type="InterPro" id="IPR015424">
    <property type="entry name" value="PyrdxlP-dep_Trfase"/>
</dbReference>
<sequence length="524" mass="58480">MDERKKTQEKSLLLKLKQYGESDFYPFHMPGHKRREIPDGFPDGFPNPYEIDITEIDGFDNLHHAEGILKSSMEQAAEIYGADQTFYLVNGSTCGILSAIFGCTSDGGRILMARNCHKSVYHALELRHLQAEYLYPEYLPEYGINGGIRPEAVKKALGESLLPGKEKIQAVFLTSPTYEGVVSDIESIAKIVHEAGIPLIVDEAHGAHFPFGNSCFPKSALELGADVVIQSLHKTLPSFTQTAVLHIKGTMVSREQIAKYLAMFQSSSPSYLFMAGMERCILYMAQGGRKEMGRYGERMERFYRSLEPLKVLKPVRKHICGQAAVYDWDCSKIVISTREAPGLDGPGLGDILRQQYHLEMEMCAPEYLVAMTSLMDTEKGLKRLSRALLEIDAGLAEKQFRLEHQMAETKEDARDLIENRKGEDDEKAFKPDSAMTISEAAALPGVSVPLRKAEGQISKEYLYFYPPGIPLLAPGERITGELIEKVKTYQRAGFPVQGLSDPTLTTIITVAPKKESMVKCPRKQ</sequence>
<keyword evidence="3" id="KW-0210">Decarboxylase</keyword>
<dbReference type="PANTHER" id="PTHR43277:SF4">
    <property type="entry name" value="ARGININE DECARBOXYLASE"/>
    <property type="match status" value="1"/>
</dbReference>
<evidence type="ECO:0000256" key="2">
    <source>
        <dbReference type="ARBA" id="ARBA00010671"/>
    </source>
</evidence>
<dbReference type="InterPro" id="IPR008286">
    <property type="entry name" value="Prn/Lys/Arg_de-COase_C"/>
</dbReference>
<evidence type="ECO:0000313" key="8">
    <source>
        <dbReference type="EMBL" id="HIR05385.1"/>
    </source>
</evidence>
<accession>A0A9D1D503</accession>
<feature type="domain" description="Orn/Lys/Arg decarboxylases family 1 pyridoxal-P attachment site" evidence="6">
    <location>
        <begin position="15"/>
        <end position="326"/>
    </location>
</feature>
<evidence type="ECO:0000256" key="5">
    <source>
        <dbReference type="ARBA" id="ARBA00023239"/>
    </source>
</evidence>
<evidence type="ECO:0000259" key="7">
    <source>
        <dbReference type="Pfam" id="PF03711"/>
    </source>
</evidence>
<dbReference type="InterPro" id="IPR000310">
    <property type="entry name" value="Orn/Lys/Arg_deCO2ase_major_dom"/>
</dbReference>
<dbReference type="GO" id="GO:0016831">
    <property type="term" value="F:carboxy-lyase activity"/>
    <property type="evidence" value="ECO:0007669"/>
    <property type="project" value="UniProtKB-KW"/>
</dbReference>
<protein>
    <submittedName>
        <fullName evidence="8">Aminotransferase class I/II-fold pyridoxal phosphate-dependent enzyme</fullName>
    </submittedName>
</protein>
<dbReference type="Gene3D" id="3.90.105.10">
    <property type="entry name" value="Molybdopterin biosynthesis moea protein, domain 2"/>
    <property type="match status" value="1"/>
</dbReference>
<comment type="caution">
    <text evidence="8">The sequence shown here is derived from an EMBL/GenBank/DDBJ whole genome shotgun (WGS) entry which is preliminary data.</text>
</comment>
<dbReference type="InterPro" id="IPR036633">
    <property type="entry name" value="Prn/Lys/Arg_de-COase_C_sf"/>
</dbReference>
<keyword evidence="5" id="KW-0456">Lyase</keyword>
<dbReference type="InterPro" id="IPR015421">
    <property type="entry name" value="PyrdxlP-dep_Trfase_major"/>
</dbReference>
<proteinExistence type="inferred from homology"/>
<evidence type="ECO:0000256" key="1">
    <source>
        <dbReference type="ARBA" id="ARBA00001933"/>
    </source>
</evidence>
<dbReference type="SUPFAM" id="SSF53383">
    <property type="entry name" value="PLP-dependent transferases"/>
    <property type="match status" value="1"/>
</dbReference>
<keyword evidence="4" id="KW-0663">Pyridoxal phosphate</keyword>
<reference evidence="8" key="1">
    <citation type="submission" date="2020-10" db="EMBL/GenBank/DDBJ databases">
        <authorList>
            <person name="Gilroy R."/>
        </authorList>
    </citation>
    <scope>NUCLEOTIDE SEQUENCE</scope>
    <source>
        <strain evidence="8">CHK180-2868</strain>
    </source>
</reference>
<dbReference type="Gene3D" id="3.40.640.10">
    <property type="entry name" value="Type I PLP-dependent aspartate aminotransferase-like (Major domain)"/>
    <property type="match status" value="1"/>
</dbReference>
<dbReference type="PANTHER" id="PTHR43277">
    <property type="entry name" value="ARGININE DECARBOXYLASE"/>
    <property type="match status" value="1"/>
</dbReference>
<dbReference type="SUPFAM" id="SSF55904">
    <property type="entry name" value="Ornithine decarboxylase C-terminal domain"/>
    <property type="match status" value="1"/>
</dbReference>
<gene>
    <name evidence="8" type="ORF">IAB28_05400</name>
</gene>
<dbReference type="EMBL" id="DVGC01000029">
    <property type="protein sequence ID" value="HIR05385.1"/>
    <property type="molecule type" value="Genomic_DNA"/>
</dbReference>
<dbReference type="Pfam" id="PF03711">
    <property type="entry name" value="OKR_DC_1_C"/>
    <property type="match status" value="1"/>
</dbReference>
<comment type="similarity">
    <text evidence="2">Belongs to the Orn/Lys/Arg decarboxylase class-I family.</text>
</comment>
<evidence type="ECO:0000313" key="9">
    <source>
        <dbReference type="Proteomes" id="UP000824250"/>
    </source>
</evidence>